<dbReference type="InterPro" id="IPR013083">
    <property type="entry name" value="Znf_RING/FYVE/PHD"/>
</dbReference>
<feature type="compositionally biased region" description="Low complexity" evidence="5">
    <location>
        <begin position="358"/>
        <end position="371"/>
    </location>
</feature>
<evidence type="ECO:0000256" key="2">
    <source>
        <dbReference type="ARBA" id="ARBA00022771"/>
    </source>
</evidence>
<comment type="caution">
    <text evidence="7">The sequence shown here is derived from an EMBL/GenBank/DDBJ whole genome shotgun (WGS) entry which is preliminary data.</text>
</comment>
<accession>A0A2S7YIX4</accession>
<feature type="region of interest" description="Disordered" evidence="5">
    <location>
        <begin position="125"/>
        <end position="144"/>
    </location>
</feature>
<dbReference type="EMBL" id="JRHA01000006">
    <property type="protein sequence ID" value="PQK16057.1"/>
    <property type="molecule type" value="Genomic_DNA"/>
</dbReference>
<feature type="domain" description="FYVE-type" evidence="6">
    <location>
        <begin position="297"/>
        <end position="352"/>
    </location>
</feature>
<dbReference type="Gene3D" id="3.30.40.10">
    <property type="entry name" value="Zinc/RING finger domain, C3HC4 (zinc finger)"/>
    <property type="match status" value="1"/>
</dbReference>
<feature type="compositionally biased region" description="Low complexity" evidence="5">
    <location>
        <begin position="212"/>
        <end position="232"/>
    </location>
</feature>
<gene>
    <name evidence="7" type="ORF">BB8028_0006g03780</name>
</gene>
<dbReference type="OrthoDB" id="10018316at2759"/>
<evidence type="ECO:0000256" key="3">
    <source>
        <dbReference type="ARBA" id="ARBA00022833"/>
    </source>
</evidence>
<evidence type="ECO:0000259" key="6">
    <source>
        <dbReference type="PROSITE" id="PS50178"/>
    </source>
</evidence>
<dbReference type="AlphaFoldDB" id="A0A2S7YIX4"/>
<feature type="region of interest" description="Disordered" evidence="5">
    <location>
        <begin position="151"/>
        <end position="191"/>
    </location>
</feature>
<proteinExistence type="predicted"/>
<dbReference type="PANTHER" id="PTHR23164">
    <property type="entry name" value="EARLY ENDOSOME ANTIGEN 1"/>
    <property type="match status" value="1"/>
</dbReference>
<dbReference type="CDD" id="cd15760">
    <property type="entry name" value="FYVE_scVPS27p_like"/>
    <property type="match status" value="1"/>
</dbReference>
<dbReference type="PANTHER" id="PTHR23164:SF30">
    <property type="entry name" value="EARLY ENDOSOME ANTIGEN 1"/>
    <property type="match status" value="1"/>
</dbReference>
<dbReference type="Proteomes" id="UP000237441">
    <property type="component" value="Unassembled WGS sequence"/>
</dbReference>
<reference evidence="7 8" key="1">
    <citation type="submission" date="2016-07" db="EMBL/GenBank/DDBJ databases">
        <title>Comparative genomics of the entomopathogenic fungus Beauveria bassiana.</title>
        <authorList>
            <person name="Valero Jimenez C.A."/>
            <person name="Zwaan B.J."/>
            <person name="Van Kan J.A."/>
            <person name="Takken W."/>
            <person name="Debets A.J."/>
            <person name="Schoustra S.E."/>
            <person name="Koenraadt C.J."/>
        </authorList>
    </citation>
    <scope>NUCLEOTIDE SEQUENCE [LARGE SCALE GENOMIC DNA]</scope>
    <source>
        <strain evidence="7 8">ARSEF 8028</strain>
    </source>
</reference>
<organism evidence="7 8">
    <name type="scientific">Beauveria bassiana</name>
    <name type="common">White muscardine disease fungus</name>
    <name type="synonym">Tritirachium shiotae</name>
    <dbReference type="NCBI Taxonomy" id="176275"/>
    <lineage>
        <taxon>Eukaryota</taxon>
        <taxon>Fungi</taxon>
        <taxon>Dikarya</taxon>
        <taxon>Ascomycota</taxon>
        <taxon>Pezizomycotina</taxon>
        <taxon>Sordariomycetes</taxon>
        <taxon>Hypocreomycetidae</taxon>
        <taxon>Hypocreales</taxon>
        <taxon>Cordycipitaceae</taxon>
        <taxon>Beauveria</taxon>
    </lineage>
</organism>
<dbReference type="InterPro" id="IPR000306">
    <property type="entry name" value="Znf_FYVE"/>
</dbReference>
<protein>
    <recommendedName>
        <fullName evidence="6">FYVE-type domain-containing protein</fullName>
    </recommendedName>
</protein>
<dbReference type="PROSITE" id="PS50178">
    <property type="entry name" value="ZF_FYVE"/>
    <property type="match status" value="1"/>
</dbReference>
<keyword evidence="1" id="KW-0479">Metal-binding</keyword>
<feature type="compositionally biased region" description="Polar residues" evidence="5">
    <location>
        <begin position="179"/>
        <end position="189"/>
    </location>
</feature>
<dbReference type="SUPFAM" id="SSF57903">
    <property type="entry name" value="FYVE/PHD zinc finger"/>
    <property type="match status" value="1"/>
</dbReference>
<keyword evidence="3" id="KW-0862">Zinc</keyword>
<evidence type="ECO:0000256" key="4">
    <source>
        <dbReference type="PROSITE-ProRule" id="PRU00091"/>
    </source>
</evidence>
<feature type="region of interest" description="Disordered" evidence="5">
    <location>
        <begin position="203"/>
        <end position="233"/>
    </location>
</feature>
<dbReference type="Pfam" id="PF01363">
    <property type="entry name" value="FYVE"/>
    <property type="match status" value="1"/>
</dbReference>
<dbReference type="InterPro" id="IPR017455">
    <property type="entry name" value="Znf_FYVE-rel"/>
</dbReference>
<evidence type="ECO:0000313" key="7">
    <source>
        <dbReference type="EMBL" id="PQK16057.1"/>
    </source>
</evidence>
<evidence type="ECO:0000313" key="8">
    <source>
        <dbReference type="Proteomes" id="UP000237441"/>
    </source>
</evidence>
<evidence type="ECO:0000256" key="1">
    <source>
        <dbReference type="ARBA" id="ARBA00022723"/>
    </source>
</evidence>
<sequence length="409" mass="45223">MIVSSALLGCRHLTTDNTCINFNWPPLRLLFARQQTVIPSPAIPSNLVSHECPPLLSRPDPTRHQGTLDSKHSRSLISFPPHTLSDRRLLTTANFCKNSTLITIYYWKHHTMAAQLIMPTLPGEQQQSRHFLSSHRPTHHARSQSYNLAGPRFQLNTNPANSGAGHYASTPPSPRGTAGSRSNIHSSNAAGARPLYMPAVLRPNYEFPPQQPLSRSPGSSSDSGSDSTLRRTNTANLLSLTGLGAIGSRLSRRSTIESSKSLEGDWDLTTYPDVTSPPTRRHWKPDTESSICDDPLCKRSFSYFNRRHHCRKCGNIFCDFHSTLVLPLDQDANFNPRAMPSRTCNHCFEQVKARHSRNNSQSSGSDSSGGRTAAAAISTKKGGDDNEFNLPTSKDIAASVPRDWNWSTF</sequence>
<name>A0A2S7YIX4_BEABA</name>
<evidence type="ECO:0000256" key="5">
    <source>
        <dbReference type="SAM" id="MobiDB-lite"/>
    </source>
</evidence>
<dbReference type="GO" id="GO:0008270">
    <property type="term" value="F:zinc ion binding"/>
    <property type="evidence" value="ECO:0007669"/>
    <property type="project" value="UniProtKB-KW"/>
</dbReference>
<feature type="compositionally biased region" description="Basic residues" evidence="5">
    <location>
        <begin position="132"/>
        <end position="142"/>
    </location>
</feature>
<dbReference type="SMART" id="SM00064">
    <property type="entry name" value="FYVE"/>
    <property type="match status" value="1"/>
</dbReference>
<keyword evidence="2 4" id="KW-0863">Zinc-finger</keyword>
<dbReference type="InterPro" id="IPR011011">
    <property type="entry name" value="Znf_FYVE_PHD"/>
</dbReference>
<feature type="region of interest" description="Disordered" evidence="5">
    <location>
        <begin position="354"/>
        <end position="392"/>
    </location>
</feature>